<accession>A0A524RQ12</accession>
<dbReference type="AlphaFoldDB" id="A0A524RQ12"/>
<dbReference type="PANTHER" id="PTHR21381">
    <property type="entry name" value="ZGC:162297"/>
    <property type="match status" value="1"/>
</dbReference>
<gene>
    <name evidence="2" type="ORF">ERJ67_02585</name>
</gene>
<dbReference type="NCBIfam" id="TIGR00259">
    <property type="entry name" value="thylakoid_BtpA"/>
    <property type="match status" value="1"/>
</dbReference>
<evidence type="ECO:0000256" key="1">
    <source>
        <dbReference type="ARBA" id="ARBA00006007"/>
    </source>
</evidence>
<sequence length="284" mass="28980">MTHQALARWRGLFPQRCPLIGVLHLPALPGSPDWSGELGAVEAFALADTEAYLAGGAAALVVENFGDHPFFPERVPAETVAAMARIASRVVERAGRLPVGINVLRNDGLAALAVALASGARFIRVNVLSGVMATDQGLIQGRAAELMRRRRLLGAEDVLVLGDVLVKHALPLAARTMADVVKDTLLRARADGVIVSGVATGSAASPADLAAARQAAGGAPVLLGSGVSSGNATNLCPGCDGVIVASALKEGGVVSAPVDAARVRVLRQLLDALPPQATDQGLVA</sequence>
<organism evidence="2 3">
    <name type="scientific">Aphanocapsa feldmannii 277cV</name>
    <dbReference type="NCBI Taxonomy" id="2507553"/>
    <lineage>
        <taxon>Bacteria</taxon>
        <taxon>Bacillati</taxon>
        <taxon>Cyanobacteriota</taxon>
        <taxon>Cyanophyceae</taxon>
        <taxon>Oscillatoriophycideae</taxon>
        <taxon>Chroococcales</taxon>
        <taxon>Microcystaceae</taxon>
        <taxon>Aphanocapsa</taxon>
    </lineage>
</organism>
<comment type="similarity">
    <text evidence="1">Belongs to the BtpA family.</text>
</comment>
<dbReference type="EMBL" id="SRMO01000034">
    <property type="protein sequence ID" value="TGG94512.1"/>
    <property type="molecule type" value="Genomic_DNA"/>
</dbReference>
<name>A0A524RQ12_9CHRO</name>
<dbReference type="InterPro" id="IPR011060">
    <property type="entry name" value="RibuloseP-bd_barrel"/>
</dbReference>
<dbReference type="Proteomes" id="UP000317990">
    <property type="component" value="Unassembled WGS sequence"/>
</dbReference>
<dbReference type="InterPro" id="IPR005137">
    <property type="entry name" value="BtpA"/>
</dbReference>
<comment type="caution">
    <text evidence="2">The sequence shown here is derived from an EMBL/GenBank/DDBJ whole genome shotgun (WGS) entry which is preliminary data.</text>
</comment>
<dbReference type="Pfam" id="PF03437">
    <property type="entry name" value="BtpA"/>
    <property type="match status" value="1"/>
</dbReference>
<dbReference type="PIRSF" id="PIRSF005956">
    <property type="entry name" value="BtpA"/>
    <property type="match status" value="1"/>
</dbReference>
<evidence type="ECO:0000313" key="3">
    <source>
        <dbReference type="Proteomes" id="UP000317990"/>
    </source>
</evidence>
<proteinExistence type="inferred from homology"/>
<evidence type="ECO:0000313" key="2">
    <source>
        <dbReference type="EMBL" id="TGG94512.1"/>
    </source>
</evidence>
<dbReference type="PANTHER" id="PTHR21381:SF3">
    <property type="entry name" value="SGC REGION PROTEIN SGCQ-RELATED"/>
    <property type="match status" value="1"/>
</dbReference>
<reference evidence="2 3" key="1">
    <citation type="journal article" date="2019" name="mSystems">
        <title>Life at home and on the roam: Genomic adaptions reflect the dual lifestyle of an intracellular, facultative symbiont.</title>
        <authorList>
            <person name="Burgsdorf I."/>
        </authorList>
    </citation>
    <scope>NUCLEOTIDE SEQUENCE [LARGE SCALE GENOMIC DNA]</scope>
    <source>
        <strain evidence="2">277cV</strain>
    </source>
</reference>
<protein>
    <submittedName>
        <fullName evidence="2">BtpA/SgcQ family protein</fullName>
    </submittedName>
</protein>
<dbReference type="SUPFAM" id="SSF51366">
    <property type="entry name" value="Ribulose-phoshate binding barrel"/>
    <property type="match status" value="1"/>
</dbReference>